<accession>A0A1J8QCF4</accession>
<reference evidence="1 2" key="1">
    <citation type="submission" date="2016-03" db="EMBL/GenBank/DDBJ databases">
        <title>Comparative genomics of the ectomycorrhizal sister species Rhizopogon vinicolor and Rhizopogon vesiculosus (Basidiomycota: Boletales) reveals a divergence of the mating type B locus.</title>
        <authorList>
            <person name="Mujic A.B."/>
            <person name="Kuo A."/>
            <person name="Tritt A."/>
            <person name="Lipzen A."/>
            <person name="Chen C."/>
            <person name="Johnson J."/>
            <person name="Sharma A."/>
            <person name="Barry K."/>
            <person name="Grigoriev I.V."/>
            <person name="Spatafora J.W."/>
        </authorList>
    </citation>
    <scope>NUCLEOTIDE SEQUENCE [LARGE SCALE GENOMIC DNA]</scope>
    <source>
        <strain evidence="1 2">AM-OR11-056</strain>
    </source>
</reference>
<dbReference type="EMBL" id="LVVM01005124">
    <property type="protein sequence ID" value="OJA11289.1"/>
    <property type="molecule type" value="Genomic_DNA"/>
</dbReference>
<dbReference type="Proteomes" id="UP000183567">
    <property type="component" value="Unassembled WGS sequence"/>
</dbReference>
<comment type="caution">
    <text evidence="1">The sequence shown here is derived from an EMBL/GenBank/DDBJ whole genome shotgun (WGS) entry which is preliminary data.</text>
</comment>
<evidence type="ECO:0000313" key="1">
    <source>
        <dbReference type="EMBL" id="OJA11289.1"/>
    </source>
</evidence>
<keyword evidence="2" id="KW-1185">Reference proteome</keyword>
<sequence>MELPPNPGPTISRHQHSPRPVLVAAALFVARRPEPVSEQVKHIKELPWWSRCILFICCVPTACVGTVGVQGSGAVQDSSGQA</sequence>
<protein>
    <submittedName>
        <fullName evidence="1">Uncharacterized protein</fullName>
    </submittedName>
</protein>
<dbReference type="OrthoDB" id="2684168at2759"/>
<name>A0A1J8QCF4_9AGAM</name>
<dbReference type="AlphaFoldDB" id="A0A1J8QCF4"/>
<organism evidence="1 2">
    <name type="scientific">Rhizopogon vesiculosus</name>
    <dbReference type="NCBI Taxonomy" id="180088"/>
    <lineage>
        <taxon>Eukaryota</taxon>
        <taxon>Fungi</taxon>
        <taxon>Dikarya</taxon>
        <taxon>Basidiomycota</taxon>
        <taxon>Agaricomycotina</taxon>
        <taxon>Agaricomycetes</taxon>
        <taxon>Agaricomycetidae</taxon>
        <taxon>Boletales</taxon>
        <taxon>Suillineae</taxon>
        <taxon>Rhizopogonaceae</taxon>
        <taxon>Rhizopogon</taxon>
    </lineage>
</organism>
<proteinExistence type="predicted"/>
<gene>
    <name evidence="1" type="ORF">AZE42_05695</name>
</gene>
<evidence type="ECO:0000313" key="2">
    <source>
        <dbReference type="Proteomes" id="UP000183567"/>
    </source>
</evidence>